<dbReference type="InterPro" id="IPR050775">
    <property type="entry name" value="FAD-binding_Monooxygenases"/>
</dbReference>
<comment type="cofactor">
    <cofactor evidence="1">
        <name>FAD</name>
        <dbReference type="ChEBI" id="CHEBI:57692"/>
    </cofactor>
</comment>
<evidence type="ECO:0000256" key="4">
    <source>
        <dbReference type="ARBA" id="ARBA00022827"/>
    </source>
</evidence>
<keyword evidence="6" id="KW-0560">Oxidoreductase</keyword>
<comment type="similarity">
    <text evidence="2">Belongs to the FAD-binding monooxygenase family.</text>
</comment>
<keyword evidence="9" id="KW-1185">Reference proteome</keyword>
<comment type="caution">
    <text evidence="8">The sequence shown here is derived from an EMBL/GenBank/DDBJ whole genome shotgun (WGS) entry which is preliminary data.</text>
</comment>
<proteinExistence type="inferred from homology"/>
<evidence type="ECO:0008006" key="10">
    <source>
        <dbReference type="Google" id="ProtNLM"/>
    </source>
</evidence>
<reference evidence="8" key="1">
    <citation type="submission" date="2022-11" db="EMBL/GenBank/DDBJ databases">
        <authorList>
            <person name="Petersen C."/>
        </authorList>
    </citation>
    <scope>NUCLEOTIDE SEQUENCE</scope>
    <source>
        <strain evidence="8">IBT 21917</strain>
    </source>
</reference>
<dbReference type="PANTHER" id="PTHR43098:SF3">
    <property type="entry name" value="L-ORNITHINE N(5)-MONOOXYGENASE-RELATED"/>
    <property type="match status" value="1"/>
</dbReference>
<dbReference type="GO" id="GO:0004499">
    <property type="term" value="F:N,N-dimethylaniline monooxygenase activity"/>
    <property type="evidence" value="ECO:0007669"/>
    <property type="project" value="InterPro"/>
</dbReference>
<protein>
    <recommendedName>
        <fullName evidence="10">FAD/NAD(P)-binding domain-containing protein</fullName>
    </recommendedName>
</protein>
<keyword evidence="5" id="KW-0521">NADP</keyword>
<evidence type="ECO:0000256" key="1">
    <source>
        <dbReference type="ARBA" id="ARBA00001974"/>
    </source>
</evidence>
<dbReference type="InterPro" id="IPR036188">
    <property type="entry name" value="FAD/NAD-bd_sf"/>
</dbReference>
<dbReference type="InterPro" id="IPR020946">
    <property type="entry name" value="Flavin_mOase-like"/>
</dbReference>
<dbReference type="OrthoDB" id="66881at2759"/>
<evidence type="ECO:0000256" key="6">
    <source>
        <dbReference type="ARBA" id="ARBA00023002"/>
    </source>
</evidence>
<dbReference type="GO" id="GO:0050660">
    <property type="term" value="F:flavin adenine dinucleotide binding"/>
    <property type="evidence" value="ECO:0007669"/>
    <property type="project" value="InterPro"/>
</dbReference>
<evidence type="ECO:0000313" key="9">
    <source>
        <dbReference type="Proteomes" id="UP001146351"/>
    </source>
</evidence>
<reference evidence="8" key="2">
    <citation type="journal article" date="2023" name="IMA Fungus">
        <title>Comparative genomic study of the Penicillium genus elucidates a diverse pangenome and 15 lateral gene transfer events.</title>
        <authorList>
            <person name="Petersen C."/>
            <person name="Sorensen T."/>
            <person name="Nielsen M.R."/>
            <person name="Sondergaard T.E."/>
            <person name="Sorensen J.L."/>
            <person name="Fitzpatrick D.A."/>
            <person name="Frisvad J.C."/>
            <person name="Nielsen K.L."/>
        </authorList>
    </citation>
    <scope>NUCLEOTIDE SEQUENCE</scope>
    <source>
        <strain evidence="8">IBT 21917</strain>
    </source>
</reference>
<dbReference type="Gene3D" id="3.50.50.60">
    <property type="entry name" value="FAD/NAD(P)-binding domain"/>
    <property type="match status" value="2"/>
</dbReference>
<accession>A0A9W9LWL0</accession>
<name>A0A9W9LWL0_9EURO</name>
<sequence>MPLKTDFTENTFRRASTGPYIDNLTVDVLIVGAGFGGIFCLHELRKLGLNAVIFEAGNDIGGTWRWNCYPGAGVDSEVPEYMYSIPETWKDWVWSTNYPSYDELRRYFDHVDSVLEVKKSCAFNSVVVDARFDIGEGRWHIKTADGRSASARYFIVATGFAAKRYIPEWPGFDRFKGIVHHSSFWPEEHIDVVGKRCAVIGTGASGVQVTQAWGSQAGSLKVFQRTPNLALPMLKRDLSLQEQEAAKKTYPELFSLREKCFGGFLYTFDEKGTFDDNDEERQAFFEKLWEGGGFRFWLANYKDYLYDAKANRLVYDFWCKKTRERIGDPKQRDILAPLKPPHHFGVKRPSLQYNYFEQFNRPNVEAIDIKNNPIVCFTENGIQLEDGTVHELDVICIATGFDIATGGMTNMGLHSIHGTALEGEWKSGAYTYLGTTVSGYPNMFHLYGPQGPTLFSNGPTTVEIQGRWIAHAIKQIERQGIKYVDPTREAAEKWKKRINHLSDISLFPTTKSTYMGGSVPGKVFEQVNYAGGEPEYANEIWATLPNFTGFNVVKNSARPAHSSKI</sequence>
<dbReference type="Pfam" id="PF00743">
    <property type="entry name" value="FMO-like"/>
    <property type="match status" value="1"/>
</dbReference>
<dbReference type="GO" id="GO:0050661">
    <property type="term" value="F:NADP binding"/>
    <property type="evidence" value="ECO:0007669"/>
    <property type="project" value="InterPro"/>
</dbReference>
<dbReference type="SUPFAM" id="SSF51905">
    <property type="entry name" value="FAD/NAD(P)-binding domain"/>
    <property type="match status" value="1"/>
</dbReference>
<evidence type="ECO:0000256" key="7">
    <source>
        <dbReference type="ARBA" id="ARBA00023033"/>
    </source>
</evidence>
<dbReference type="EMBL" id="JAPQKO010000002">
    <property type="protein sequence ID" value="KAJ5180638.1"/>
    <property type="molecule type" value="Genomic_DNA"/>
</dbReference>
<keyword evidence="7" id="KW-0503">Monooxygenase</keyword>
<dbReference type="PANTHER" id="PTHR43098">
    <property type="entry name" value="L-ORNITHINE N(5)-MONOOXYGENASE-RELATED"/>
    <property type="match status" value="1"/>
</dbReference>
<keyword evidence="4" id="KW-0274">FAD</keyword>
<dbReference type="AlphaFoldDB" id="A0A9W9LWL0"/>
<evidence type="ECO:0000256" key="2">
    <source>
        <dbReference type="ARBA" id="ARBA00010139"/>
    </source>
</evidence>
<gene>
    <name evidence="8" type="ORF">N7492_003848</name>
</gene>
<dbReference type="Proteomes" id="UP001146351">
    <property type="component" value="Unassembled WGS sequence"/>
</dbReference>
<evidence type="ECO:0000256" key="5">
    <source>
        <dbReference type="ARBA" id="ARBA00022857"/>
    </source>
</evidence>
<evidence type="ECO:0000256" key="3">
    <source>
        <dbReference type="ARBA" id="ARBA00022630"/>
    </source>
</evidence>
<dbReference type="PRINTS" id="PR00411">
    <property type="entry name" value="PNDRDTASEI"/>
</dbReference>
<organism evidence="8 9">
    <name type="scientific">Penicillium capsulatum</name>
    <dbReference type="NCBI Taxonomy" id="69766"/>
    <lineage>
        <taxon>Eukaryota</taxon>
        <taxon>Fungi</taxon>
        <taxon>Dikarya</taxon>
        <taxon>Ascomycota</taxon>
        <taxon>Pezizomycotina</taxon>
        <taxon>Eurotiomycetes</taxon>
        <taxon>Eurotiomycetidae</taxon>
        <taxon>Eurotiales</taxon>
        <taxon>Aspergillaceae</taxon>
        <taxon>Penicillium</taxon>
    </lineage>
</organism>
<evidence type="ECO:0000313" key="8">
    <source>
        <dbReference type="EMBL" id="KAJ5180638.1"/>
    </source>
</evidence>
<keyword evidence="3" id="KW-0285">Flavoprotein</keyword>